<dbReference type="Pfam" id="PF11387">
    <property type="entry name" value="DUF2795"/>
    <property type="match status" value="1"/>
</dbReference>
<protein>
    <submittedName>
        <fullName evidence="2">DUF2795 domain-containing protein</fullName>
    </submittedName>
</protein>
<reference evidence="3" key="1">
    <citation type="journal article" date="2019" name="Int. J. Syst. Evol. Microbiol.">
        <title>The Global Catalogue of Microorganisms (GCM) 10K type strain sequencing project: providing services to taxonomists for standard genome sequencing and annotation.</title>
        <authorList>
            <consortium name="The Broad Institute Genomics Platform"/>
            <consortium name="The Broad Institute Genome Sequencing Center for Infectious Disease"/>
            <person name="Wu L."/>
            <person name="Ma J."/>
        </authorList>
    </citation>
    <scope>NUCLEOTIDE SEQUENCE [LARGE SCALE GENOMIC DNA]</scope>
    <source>
        <strain evidence="3">CGMCC 4.7093</strain>
    </source>
</reference>
<dbReference type="Proteomes" id="UP001595947">
    <property type="component" value="Unassembled WGS sequence"/>
</dbReference>
<evidence type="ECO:0000313" key="2">
    <source>
        <dbReference type="EMBL" id="MFC5061285.1"/>
    </source>
</evidence>
<gene>
    <name evidence="2" type="ORF">ACFPBZ_03630</name>
</gene>
<sequence length="85" mass="9024">MSSVIDRAREALSDTEFPAQRNTLLERATEHGDADEDVLHALTVLPEGVYSSLDEVAAGLAADHERGEDGGSPTSAPMDIISDDD</sequence>
<evidence type="ECO:0000313" key="3">
    <source>
        <dbReference type="Proteomes" id="UP001595947"/>
    </source>
</evidence>
<dbReference type="EMBL" id="JBHSIV010000003">
    <property type="protein sequence ID" value="MFC5061285.1"/>
    <property type="molecule type" value="Genomic_DNA"/>
</dbReference>
<name>A0ABV9YID6_9PSEU</name>
<proteinExistence type="predicted"/>
<accession>A0ABV9YID6</accession>
<dbReference type="RefSeq" id="WP_378034637.1">
    <property type="nucleotide sequence ID" value="NZ_JBHSIV010000003.1"/>
</dbReference>
<evidence type="ECO:0000256" key="1">
    <source>
        <dbReference type="SAM" id="MobiDB-lite"/>
    </source>
</evidence>
<feature type="region of interest" description="Disordered" evidence="1">
    <location>
        <begin position="61"/>
        <end position="85"/>
    </location>
</feature>
<comment type="caution">
    <text evidence="2">The sequence shown here is derived from an EMBL/GenBank/DDBJ whole genome shotgun (WGS) entry which is preliminary data.</text>
</comment>
<dbReference type="InterPro" id="IPR021527">
    <property type="entry name" value="DUF2795"/>
</dbReference>
<organism evidence="2 3">
    <name type="scientific">Actinomycetospora atypica</name>
    <dbReference type="NCBI Taxonomy" id="1290095"/>
    <lineage>
        <taxon>Bacteria</taxon>
        <taxon>Bacillati</taxon>
        <taxon>Actinomycetota</taxon>
        <taxon>Actinomycetes</taxon>
        <taxon>Pseudonocardiales</taxon>
        <taxon>Pseudonocardiaceae</taxon>
        <taxon>Actinomycetospora</taxon>
    </lineage>
</organism>
<keyword evidence="3" id="KW-1185">Reference proteome</keyword>